<reference evidence="1 2" key="1">
    <citation type="journal article" date="2019" name="Commun. Biol.">
        <title>The bagworm genome reveals a unique fibroin gene that provides high tensile strength.</title>
        <authorList>
            <person name="Kono N."/>
            <person name="Nakamura H."/>
            <person name="Ohtoshi R."/>
            <person name="Tomita M."/>
            <person name="Numata K."/>
            <person name="Arakawa K."/>
        </authorList>
    </citation>
    <scope>NUCLEOTIDE SEQUENCE [LARGE SCALE GENOMIC DNA]</scope>
</reference>
<keyword evidence="2" id="KW-1185">Reference proteome</keyword>
<protein>
    <submittedName>
        <fullName evidence="1">Uncharacterized protein</fullName>
    </submittedName>
</protein>
<evidence type="ECO:0000313" key="2">
    <source>
        <dbReference type="Proteomes" id="UP000299102"/>
    </source>
</evidence>
<sequence length="106" mass="11756">MEGKWTSRTPTHWAKFNSRNFYFTPLLVLFSSSRPFAYCSQVTHNMAQLHVSGFDILGGYGLRMGILTSGAEPVGRFQERHKFAAERSVDDAAFARNSNAAAPIGV</sequence>
<dbReference type="EMBL" id="BGZK01001041">
    <property type="protein sequence ID" value="GBP69461.1"/>
    <property type="molecule type" value="Genomic_DNA"/>
</dbReference>
<dbReference type="AlphaFoldDB" id="A0A4C1XZK6"/>
<proteinExistence type="predicted"/>
<dbReference type="Proteomes" id="UP000299102">
    <property type="component" value="Unassembled WGS sequence"/>
</dbReference>
<organism evidence="1 2">
    <name type="scientific">Eumeta variegata</name>
    <name type="common">Bagworm moth</name>
    <name type="synonym">Eumeta japonica</name>
    <dbReference type="NCBI Taxonomy" id="151549"/>
    <lineage>
        <taxon>Eukaryota</taxon>
        <taxon>Metazoa</taxon>
        <taxon>Ecdysozoa</taxon>
        <taxon>Arthropoda</taxon>
        <taxon>Hexapoda</taxon>
        <taxon>Insecta</taxon>
        <taxon>Pterygota</taxon>
        <taxon>Neoptera</taxon>
        <taxon>Endopterygota</taxon>
        <taxon>Lepidoptera</taxon>
        <taxon>Glossata</taxon>
        <taxon>Ditrysia</taxon>
        <taxon>Tineoidea</taxon>
        <taxon>Psychidae</taxon>
        <taxon>Oiketicinae</taxon>
        <taxon>Eumeta</taxon>
    </lineage>
</organism>
<evidence type="ECO:0000313" key="1">
    <source>
        <dbReference type="EMBL" id="GBP69461.1"/>
    </source>
</evidence>
<gene>
    <name evidence="1" type="ORF">EVAR_48819_1</name>
</gene>
<accession>A0A4C1XZK6</accession>
<comment type="caution">
    <text evidence="1">The sequence shown here is derived from an EMBL/GenBank/DDBJ whole genome shotgun (WGS) entry which is preliminary data.</text>
</comment>
<name>A0A4C1XZK6_EUMVA</name>